<feature type="transmembrane region" description="Helical" evidence="12">
    <location>
        <begin position="36"/>
        <end position="55"/>
    </location>
</feature>
<dbReference type="GO" id="GO:0022857">
    <property type="term" value="F:transmembrane transporter activity"/>
    <property type="evidence" value="ECO:0007669"/>
    <property type="project" value="InterPro"/>
</dbReference>
<sequence length="1311" mass="146630">MLDGWIIVTISLAYIGALFLVAWWGDKNRDKQQTAFVRAFTYSISLAVYCSSWTYYGAAATATSSGWQYFTIYLGPILTFVVFGKFVQKLVIVGTKQHSSSIADFIAARYGKSQNLAMMIACLAVIGSLPYIALQLKSISTSYQIISTPVNSLVGAAPISWANELIIALTLAFFAIMFGTRHIDATEHHRGLINAVAFESIIKLVAFLTVGMFIVYYVMHGFDDFALQLDVLNQQKDLFSTDQINARFFTMLVLSMSAIIFLPRQFHVAVVESNNVHDVKYARYILPIYLLLVSVVLVPIIVGGINTLPSNLQNPEQFILNIPLFNDKNTLAILVFLGGFSAATGMVIVASITLSTMVSNDIIMPLIVRFNIINMDDNDFSKWLINVRRSAIVVMMLMAYAYYRTSTSEMLANIGLISFAAAIQFAPAIIGAITWRRGHRNGVTIGLALGFLTWAYTLLLPSLDIQFINDGITQNGLFGVEWLKPHALFGFDFVDSLTHGVVMSLAINISCYIYFSLKAMPSILDSTQAAAFVDNRQTPLLTPHVDVQDMMLRVWDLKNLATKILGYNQKQDFIIGLQKKCNRIVHLNDKIDLDVIQYTEELIARAIGASSAHNVMGSALKGTNLQIDDIIHLLGDTSKEIAFNREILRSTLEYIGHAVYVLDGAHNIIAWNKKYVDMAGYADDYMYVGRPASDLIRYNAENGEYGDVDVEAVVTQRKESWRKNIPRSVTRTRPDGTILQILSNPMPGGGTVVSFTDITKLVDFENALKRKDESIQFYTDNVPEIISFVDKHEKLVFANKAFHATWNFLNDEIIGTHVKNVFGEEDYDLRKPHIEKVLAGKKQTFDVEIFRPIIGTRHAQVSYVPQFDDDGAVGGFFAIYQDITDRRKVELELKDSHENLERRVVNRTEELSELNADLHQEIEHRGKIEEQLRQATLLAETATKSKTRFLAAASHDLLQPLNAARLFTSVLEEDFADDEDGETREIIKNISESLKSSERLLNALLDISKLDGGGVDADNSVFPVNKLLNSLNVEFSVVAAQKGLNLRMVPSSVTIFSDIGLLYSILQNFVSNAIRYTNDGRILLGCRRRDQHILIEVWDTGIGIETDDLDDVFQEFRRIDNTATRQEKGLGLGLAITERIAKIINCEITVHSRPGHGSVFRVAVPISGQAYNPAPKLPPSTQDHLLDGLKVICVDNEKTILDGMERLLKRWHCDVSTAQDFTQTVNLVDQMAEVNVIFADYQLDNDETGLELLLHLRDEYRLDFKGYIVTADKTSIVHEKIANAGFQLIQKPVDPAILRSALLSAKQARNV</sequence>
<dbReference type="GO" id="GO:0009927">
    <property type="term" value="F:histidine phosphotransfer kinase activity"/>
    <property type="evidence" value="ECO:0007669"/>
    <property type="project" value="TreeGrafter"/>
</dbReference>
<dbReference type="PANTHER" id="PTHR43047:SF9">
    <property type="entry name" value="HISTIDINE KINASE"/>
    <property type="match status" value="1"/>
</dbReference>
<dbReference type="InterPro" id="IPR004358">
    <property type="entry name" value="Sig_transdc_His_kin-like_C"/>
</dbReference>
<feature type="transmembrane region" description="Helical" evidence="12">
    <location>
        <begin position="414"/>
        <end position="435"/>
    </location>
</feature>
<dbReference type="Pfam" id="PF00512">
    <property type="entry name" value="HisKA"/>
    <property type="match status" value="1"/>
</dbReference>
<dbReference type="InterPro" id="IPR000700">
    <property type="entry name" value="PAS-assoc_C"/>
</dbReference>
<name>A0A2A4Z7Q5_9PROT</name>
<dbReference type="NCBIfam" id="TIGR00229">
    <property type="entry name" value="sensory_box"/>
    <property type="match status" value="1"/>
</dbReference>
<feature type="transmembrane region" description="Helical" evidence="12">
    <location>
        <begin position="116"/>
        <end position="134"/>
    </location>
</feature>
<keyword evidence="10 12" id="KW-0472">Membrane</keyword>
<dbReference type="PRINTS" id="PR00344">
    <property type="entry name" value="BCTRLSENSOR"/>
</dbReference>
<evidence type="ECO:0000256" key="5">
    <source>
        <dbReference type="ARBA" id="ARBA00022553"/>
    </source>
</evidence>
<evidence type="ECO:0000256" key="12">
    <source>
        <dbReference type="SAM" id="Phobius"/>
    </source>
</evidence>
<feature type="domain" description="PAS" evidence="15">
    <location>
        <begin position="644"/>
        <end position="684"/>
    </location>
</feature>
<dbReference type="InterPro" id="IPR001789">
    <property type="entry name" value="Sig_transdc_resp-reg_receiver"/>
</dbReference>
<dbReference type="SUPFAM" id="SSF55874">
    <property type="entry name" value="ATPase domain of HSP90 chaperone/DNA topoisomerase II/histidine kinase"/>
    <property type="match status" value="1"/>
</dbReference>
<dbReference type="NCBIfam" id="NF041832">
    <property type="entry name" value="near_NosP_CTERM"/>
    <property type="match status" value="1"/>
</dbReference>
<dbReference type="EMBL" id="NVUS01000003">
    <property type="protein sequence ID" value="PCJ02921.1"/>
    <property type="molecule type" value="Genomic_DNA"/>
</dbReference>
<dbReference type="InterPro" id="IPR011006">
    <property type="entry name" value="CheY-like_superfamily"/>
</dbReference>
<evidence type="ECO:0000259" key="14">
    <source>
        <dbReference type="PROSITE" id="PS50110"/>
    </source>
</evidence>
<evidence type="ECO:0000259" key="16">
    <source>
        <dbReference type="PROSITE" id="PS50113"/>
    </source>
</evidence>
<feature type="transmembrane region" description="Helical" evidence="12">
    <location>
        <begin position="284"/>
        <end position="305"/>
    </location>
</feature>
<dbReference type="PROSITE" id="PS50112">
    <property type="entry name" value="PAS"/>
    <property type="match status" value="2"/>
</dbReference>
<feature type="domain" description="Response regulatory" evidence="14">
    <location>
        <begin position="1190"/>
        <end position="1306"/>
    </location>
</feature>
<reference evidence="17" key="2">
    <citation type="journal article" date="2018" name="ISME J.">
        <title>A dynamic microbial community with high functional redundancy inhabits the cold, oxic subseafloor aquifer.</title>
        <authorList>
            <person name="Tully B.J."/>
            <person name="Wheat C.G."/>
            <person name="Glazer B.T."/>
            <person name="Huber J.A."/>
        </authorList>
    </citation>
    <scope>NUCLEOTIDE SEQUENCE</scope>
    <source>
        <strain evidence="17">NORP83</strain>
    </source>
</reference>
<evidence type="ECO:0000256" key="2">
    <source>
        <dbReference type="ARBA" id="ARBA00004141"/>
    </source>
</evidence>
<dbReference type="GO" id="GO:0005886">
    <property type="term" value="C:plasma membrane"/>
    <property type="evidence" value="ECO:0007669"/>
    <property type="project" value="TreeGrafter"/>
</dbReference>
<comment type="subcellular location">
    <subcellularLocation>
        <location evidence="2">Membrane</location>
        <topology evidence="2">Multi-pass membrane protein</topology>
    </subcellularLocation>
</comment>
<feature type="domain" description="Histidine kinase" evidence="13">
    <location>
        <begin position="952"/>
        <end position="1168"/>
    </location>
</feature>
<dbReference type="GO" id="GO:0000155">
    <property type="term" value="F:phosphorelay sensor kinase activity"/>
    <property type="evidence" value="ECO:0007669"/>
    <property type="project" value="InterPro"/>
</dbReference>
<evidence type="ECO:0000256" key="8">
    <source>
        <dbReference type="ARBA" id="ARBA00022777"/>
    </source>
</evidence>
<feature type="transmembrane region" description="Helical" evidence="12">
    <location>
        <begin position="6"/>
        <end position="24"/>
    </location>
</feature>
<dbReference type="PROSITE" id="PS50113">
    <property type="entry name" value="PAC"/>
    <property type="match status" value="1"/>
</dbReference>
<evidence type="ECO:0000256" key="1">
    <source>
        <dbReference type="ARBA" id="ARBA00000085"/>
    </source>
</evidence>
<reference key="1">
    <citation type="submission" date="2017-08" db="EMBL/GenBank/DDBJ databases">
        <title>A dynamic microbial community with high functional redundancy inhabits the cold, oxic subseafloor aquifer.</title>
        <authorList>
            <person name="Tully B.J."/>
            <person name="Wheat C.G."/>
            <person name="Glazer B.T."/>
            <person name="Huber J.A."/>
        </authorList>
    </citation>
    <scope>NUCLEOTIDE SEQUENCE [LARGE SCALE GENOMIC DNA]</scope>
</reference>
<dbReference type="InterPro" id="IPR003661">
    <property type="entry name" value="HisK_dim/P_dom"/>
</dbReference>
<evidence type="ECO:0000313" key="17">
    <source>
        <dbReference type="EMBL" id="PCJ02921.1"/>
    </source>
</evidence>
<dbReference type="Pfam" id="PF12860">
    <property type="entry name" value="PAS_7"/>
    <property type="match status" value="1"/>
</dbReference>
<feature type="domain" description="PAS" evidence="15">
    <location>
        <begin position="771"/>
        <end position="841"/>
    </location>
</feature>
<dbReference type="PROSITE" id="PS50283">
    <property type="entry name" value="NA_SOLUT_SYMP_3"/>
    <property type="match status" value="1"/>
</dbReference>
<dbReference type="Pfam" id="PF02518">
    <property type="entry name" value="HATPase_c"/>
    <property type="match status" value="1"/>
</dbReference>
<comment type="similarity">
    <text evidence="3">Belongs to the sodium:solute symporter (SSF) (TC 2.A.21) family.</text>
</comment>
<keyword evidence="6" id="KW-0808">Transferase</keyword>
<dbReference type="CDD" id="cd10322">
    <property type="entry name" value="SLC5sbd"/>
    <property type="match status" value="1"/>
</dbReference>
<comment type="caution">
    <text evidence="17">The sequence shown here is derived from an EMBL/GenBank/DDBJ whole genome shotgun (WGS) entry which is preliminary data.</text>
</comment>
<gene>
    <name evidence="17" type="ORF">COB13_02975</name>
</gene>
<dbReference type="InterPro" id="IPR036097">
    <property type="entry name" value="HisK_dim/P_sf"/>
</dbReference>
<evidence type="ECO:0000256" key="7">
    <source>
        <dbReference type="ARBA" id="ARBA00022692"/>
    </source>
</evidence>
<evidence type="ECO:0000256" key="4">
    <source>
        <dbReference type="ARBA" id="ARBA00012438"/>
    </source>
</evidence>
<dbReference type="InterPro" id="IPR036890">
    <property type="entry name" value="HATPase_C_sf"/>
</dbReference>
<dbReference type="PROSITE" id="PS50109">
    <property type="entry name" value="HIS_KIN"/>
    <property type="match status" value="1"/>
</dbReference>
<dbReference type="InterPro" id="IPR005467">
    <property type="entry name" value="His_kinase_dom"/>
</dbReference>
<comment type="catalytic activity">
    <reaction evidence="1">
        <text>ATP + protein L-histidine = ADP + protein N-phospho-L-histidine.</text>
        <dbReference type="EC" id="2.7.13.3"/>
    </reaction>
</comment>
<dbReference type="PROSITE" id="PS50110">
    <property type="entry name" value="RESPONSE_REGULATORY"/>
    <property type="match status" value="1"/>
</dbReference>
<evidence type="ECO:0000259" key="13">
    <source>
        <dbReference type="PROSITE" id="PS50109"/>
    </source>
</evidence>
<dbReference type="CDD" id="cd00130">
    <property type="entry name" value="PAS"/>
    <property type="match status" value="1"/>
</dbReference>
<feature type="transmembrane region" description="Helical" evidence="12">
    <location>
        <begin position="67"/>
        <end position="87"/>
    </location>
</feature>
<dbReference type="SUPFAM" id="SSF47384">
    <property type="entry name" value="Homodimeric domain of signal transducing histidine kinase"/>
    <property type="match status" value="1"/>
</dbReference>
<keyword evidence="9 12" id="KW-1133">Transmembrane helix</keyword>
<dbReference type="EC" id="2.7.13.3" evidence="4"/>
<feature type="transmembrane region" description="Helical" evidence="12">
    <location>
        <begin position="383"/>
        <end position="402"/>
    </location>
</feature>
<feature type="domain" description="PAC" evidence="16">
    <location>
        <begin position="843"/>
        <end position="895"/>
    </location>
</feature>
<feature type="transmembrane region" description="Helical" evidence="12">
    <location>
        <begin position="192"/>
        <end position="219"/>
    </location>
</feature>
<dbReference type="Pfam" id="PF08448">
    <property type="entry name" value="PAS_4"/>
    <property type="match status" value="1"/>
</dbReference>
<dbReference type="InterPro" id="IPR035965">
    <property type="entry name" value="PAS-like_dom_sf"/>
</dbReference>
<dbReference type="SUPFAM" id="SSF52172">
    <property type="entry name" value="CheY-like"/>
    <property type="match status" value="1"/>
</dbReference>
<dbReference type="SUPFAM" id="SSF55785">
    <property type="entry name" value="PYP-like sensor domain (PAS domain)"/>
    <property type="match status" value="2"/>
</dbReference>
<dbReference type="SMART" id="SM00091">
    <property type="entry name" value="PAS"/>
    <property type="match status" value="2"/>
</dbReference>
<dbReference type="Gene3D" id="1.20.1730.10">
    <property type="entry name" value="Sodium/glucose cotransporter"/>
    <property type="match status" value="1"/>
</dbReference>
<feature type="transmembrane region" description="Helical" evidence="12">
    <location>
        <begin position="244"/>
        <end position="263"/>
    </location>
</feature>
<protein>
    <recommendedName>
        <fullName evidence="4">histidine kinase</fullName>
        <ecNumber evidence="4">2.7.13.3</ecNumber>
    </recommendedName>
</protein>
<dbReference type="InterPro" id="IPR000014">
    <property type="entry name" value="PAS"/>
</dbReference>
<keyword evidence="5 11" id="KW-0597">Phosphoprotein</keyword>
<evidence type="ECO:0000256" key="3">
    <source>
        <dbReference type="ARBA" id="ARBA00006434"/>
    </source>
</evidence>
<dbReference type="CDD" id="cd00082">
    <property type="entry name" value="HisKA"/>
    <property type="match status" value="1"/>
</dbReference>
<evidence type="ECO:0000256" key="11">
    <source>
        <dbReference type="PROSITE-ProRule" id="PRU00169"/>
    </source>
</evidence>
<dbReference type="InterPro" id="IPR038377">
    <property type="entry name" value="Na/Glc_symporter_sf"/>
</dbReference>
<evidence type="ECO:0000256" key="10">
    <source>
        <dbReference type="ARBA" id="ARBA00023136"/>
    </source>
</evidence>
<feature type="modified residue" description="4-aspartylphosphate" evidence="11">
    <location>
        <position position="1240"/>
    </location>
</feature>
<feature type="transmembrane region" description="Helical" evidence="12">
    <location>
        <begin position="442"/>
        <end position="460"/>
    </location>
</feature>
<feature type="transmembrane region" description="Helical" evidence="12">
    <location>
        <begin position="159"/>
        <end position="180"/>
    </location>
</feature>
<evidence type="ECO:0000259" key="15">
    <source>
        <dbReference type="PROSITE" id="PS50112"/>
    </source>
</evidence>
<dbReference type="FunFam" id="3.30.565.10:FF:000049">
    <property type="entry name" value="Two-component sensor histidine kinase"/>
    <property type="match status" value="1"/>
</dbReference>
<dbReference type="SMART" id="SM00388">
    <property type="entry name" value="HisKA"/>
    <property type="match status" value="1"/>
</dbReference>
<organism evidence="17">
    <name type="scientific">OCS116 cluster bacterium</name>
    <dbReference type="NCBI Taxonomy" id="2030921"/>
    <lineage>
        <taxon>Bacteria</taxon>
        <taxon>Pseudomonadati</taxon>
        <taxon>Pseudomonadota</taxon>
        <taxon>Alphaproteobacteria</taxon>
        <taxon>OCS116 cluster</taxon>
    </lineage>
</organism>
<keyword evidence="7 12" id="KW-0812">Transmembrane</keyword>
<dbReference type="Gene3D" id="3.40.50.2300">
    <property type="match status" value="1"/>
</dbReference>
<accession>A0A2A4Z7Q5</accession>
<dbReference type="Gene3D" id="3.30.450.20">
    <property type="entry name" value="PAS domain"/>
    <property type="match status" value="2"/>
</dbReference>
<dbReference type="Gene3D" id="1.10.287.130">
    <property type="match status" value="1"/>
</dbReference>
<feature type="transmembrane region" description="Helical" evidence="12">
    <location>
        <begin position="331"/>
        <end position="354"/>
    </location>
</feature>
<proteinExistence type="inferred from homology"/>
<evidence type="ECO:0000256" key="9">
    <source>
        <dbReference type="ARBA" id="ARBA00022989"/>
    </source>
</evidence>
<dbReference type="SMART" id="SM00448">
    <property type="entry name" value="REC"/>
    <property type="match status" value="1"/>
</dbReference>
<dbReference type="InterPro" id="IPR013656">
    <property type="entry name" value="PAS_4"/>
</dbReference>
<evidence type="ECO:0000256" key="6">
    <source>
        <dbReference type="ARBA" id="ARBA00022679"/>
    </source>
</evidence>
<dbReference type="InterPro" id="IPR003594">
    <property type="entry name" value="HATPase_dom"/>
</dbReference>
<dbReference type="SMART" id="SM00387">
    <property type="entry name" value="HATPase_c"/>
    <property type="match status" value="1"/>
</dbReference>
<dbReference type="InterPro" id="IPR001734">
    <property type="entry name" value="Na/solute_symporter"/>
</dbReference>
<dbReference type="Pfam" id="PF00072">
    <property type="entry name" value="Response_reg"/>
    <property type="match status" value="1"/>
</dbReference>
<dbReference type="PANTHER" id="PTHR43047">
    <property type="entry name" value="TWO-COMPONENT HISTIDINE PROTEIN KINASE"/>
    <property type="match status" value="1"/>
</dbReference>
<dbReference type="Gene3D" id="3.30.565.10">
    <property type="entry name" value="Histidine kinase-like ATPase, C-terminal domain"/>
    <property type="match status" value="1"/>
</dbReference>
<keyword evidence="8 17" id="KW-0418">Kinase</keyword>